<dbReference type="Proteomes" id="UP000243255">
    <property type="component" value="Unassembled WGS sequence"/>
</dbReference>
<reference evidence="5" key="1">
    <citation type="submission" date="2016-11" db="EMBL/GenBank/DDBJ databases">
        <authorList>
            <person name="Varghese N."/>
            <person name="Submissions S."/>
        </authorList>
    </citation>
    <scope>NUCLEOTIDE SEQUENCE [LARGE SCALE GENOMIC DNA]</scope>
    <source>
        <strain evidence="5">DSM 2635</strain>
    </source>
</reference>
<dbReference type="OrthoDB" id="9809878at2"/>
<dbReference type="InterPro" id="IPR012340">
    <property type="entry name" value="NA-bd_OB-fold"/>
</dbReference>
<protein>
    <recommendedName>
        <fullName evidence="2 3">Single-stranded DNA-binding protein</fullName>
        <shortName evidence="2">SSB</shortName>
    </recommendedName>
</protein>
<accession>A0A1M5NWY9</accession>
<dbReference type="InterPro" id="IPR000424">
    <property type="entry name" value="Primosome_PriB/ssb"/>
</dbReference>
<dbReference type="Gene3D" id="2.40.50.140">
    <property type="entry name" value="Nucleic acid-binding proteins"/>
    <property type="match status" value="1"/>
</dbReference>
<dbReference type="GO" id="GO:0003697">
    <property type="term" value="F:single-stranded DNA binding"/>
    <property type="evidence" value="ECO:0007669"/>
    <property type="project" value="UniProtKB-UniRule"/>
</dbReference>
<dbReference type="GO" id="GO:0009295">
    <property type="term" value="C:nucleoid"/>
    <property type="evidence" value="ECO:0007669"/>
    <property type="project" value="TreeGrafter"/>
</dbReference>
<evidence type="ECO:0000256" key="1">
    <source>
        <dbReference type="ARBA" id="ARBA00023125"/>
    </source>
</evidence>
<dbReference type="PANTHER" id="PTHR10302:SF27">
    <property type="entry name" value="SINGLE-STRANDED DNA-BINDING PROTEIN"/>
    <property type="match status" value="1"/>
</dbReference>
<proteinExistence type="inferred from homology"/>
<dbReference type="PIRSF" id="PIRSF002070">
    <property type="entry name" value="SSB"/>
    <property type="match status" value="1"/>
</dbReference>
<dbReference type="PANTHER" id="PTHR10302">
    <property type="entry name" value="SINGLE-STRANDED DNA-BINDING PROTEIN"/>
    <property type="match status" value="1"/>
</dbReference>
<dbReference type="NCBIfam" id="TIGR00621">
    <property type="entry name" value="ssb"/>
    <property type="match status" value="1"/>
</dbReference>
<keyword evidence="1 2" id="KW-0238">DNA-binding</keyword>
<dbReference type="AlphaFoldDB" id="A0A1M5NWY9"/>
<name>A0A1M5NWY9_9FIRM</name>
<sequence length="115" mass="13322">MNKVTLVGRLIKDPQIKYIGESQIPVVDFMLAVNRSYKDKEGIKKADFIRVEIWNRQAEVFCEHLQKGRLIAIEGSLRVDVIEDLEGKIKYFTKVKASKFEFLDYKKVNKSLALS</sequence>
<organism evidence="4 5">
    <name type="scientific">Asaccharospora irregularis DSM 2635</name>
    <dbReference type="NCBI Taxonomy" id="1121321"/>
    <lineage>
        <taxon>Bacteria</taxon>
        <taxon>Bacillati</taxon>
        <taxon>Bacillota</taxon>
        <taxon>Clostridia</taxon>
        <taxon>Peptostreptococcales</taxon>
        <taxon>Peptostreptococcaceae</taxon>
        <taxon>Asaccharospora</taxon>
    </lineage>
</organism>
<dbReference type="Pfam" id="PF00436">
    <property type="entry name" value="SSB"/>
    <property type="match status" value="1"/>
</dbReference>
<dbReference type="PROSITE" id="PS50935">
    <property type="entry name" value="SSB"/>
    <property type="match status" value="1"/>
</dbReference>
<dbReference type="HAMAP" id="MF_00984">
    <property type="entry name" value="SSB"/>
    <property type="match status" value="1"/>
</dbReference>
<dbReference type="RefSeq" id="WP_073125667.1">
    <property type="nucleotide sequence ID" value="NZ_BAABCH010000099.1"/>
</dbReference>
<evidence type="ECO:0000256" key="2">
    <source>
        <dbReference type="HAMAP-Rule" id="MF_00984"/>
    </source>
</evidence>
<gene>
    <name evidence="4" type="ORF">SAMN04488530_11213</name>
</gene>
<dbReference type="EMBL" id="FQWX01000012">
    <property type="protein sequence ID" value="SHG94041.1"/>
    <property type="molecule type" value="Genomic_DNA"/>
</dbReference>
<dbReference type="InterPro" id="IPR011344">
    <property type="entry name" value="ssDNA-bd"/>
</dbReference>
<evidence type="ECO:0000256" key="3">
    <source>
        <dbReference type="PIRNR" id="PIRNR002070"/>
    </source>
</evidence>
<dbReference type="SUPFAM" id="SSF50249">
    <property type="entry name" value="Nucleic acid-binding proteins"/>
    <property type="match status" value="1"/>
</dbReference>
<dbReference type="CDD" id="cd04496">
    <property type="entry name" value="SSB_OBF"/>
    <property type="match status" value="1"/>
</dbReference>
<dbReference type="GO" id="GO:0006260">
    <property type="term" value="P:DNA replication"/>
    <property type="evidence" value="ECO:0007669"/>
    <property type="project" value="InterPro"/>
</dbReference>
<evidence type="ECO:0000313" key="5">
    <source>
        <dbReference type="Proteomes" id="UP000243255"/>
    </source>
</evidence>
<evidence type="ECO:0000313" key="4">
    <source>
        <dbReference type="EMBL" id="SHG94041.1"/>
    </source>
</evidence>
<comment type="subunit">
    <text evidence="2">Homotetramer.</text>
</comment>
<comment type="caution">
    <text evidence="2">Lacks conserved residue(s) required for the propagation of feature annotation.</text>
</comment>
<dbReference type="STRING" id="1121321.SAMN04488530_11213"/>
<keyword evidence="5" id="KW-1185">Reference proteome</keyword>